<feature type="transmembrane region" description="Helical" evidence="1">
    <location>
        <begin position="12"/>
        <end position="34"/>
    </location>
</feature>
<organism evidence="3 4">
    <name type="scientific">Sulfurospirillum halorespirans DSM 13726</name>
    <dbReference type="NCBI Taxonomy" id="1193502"/>
    <lineage>
        <taxon>Bacteria</taxon>
        <taxon>Pseudomonadati</taxon>
        <taxon>Campylobacterota</taxon>
        <taxon>Epsilonproteobacteria</taxon>
        <taxon>Campylobacterales</taxon>
        <taxon>Sulfurospirillaceae</taxon>
        <taxon>Sulfurospirillum</taxon>
    </lineage>
</organism>
<evidence type="ECO:0000313" key="4">
    <source>
        <dbReference type="Proteomes" id="UP000094609"/>
    </source>
</evidence>
<dbReference type="EMBL" id="CP017111">
    <property type="protein sequence ID" value="AOO64929.1"/>
    <property type="molecule type" value="Genomic_DNA"/>
</dbReference>
<evidence type="ECO:0000259" key="2">
    <source>
        <dbReference type="Pfam" id="PF09335"/>
    </source>
</evidence>
<feature type="transmembrane region" description="Helical" evidence="1">
    <location>
        <begin position="161"/>
        <end position="179"/>
    </location>
</feature>
<proteinExistence type="predicted"/>
<dbReference type="Proteomes" id="UP000094609">
    <property type="component" value="Chromosome"/>
</dbReference>
<keyword evidence="1" id="KW-0472">Membrane</keyword>
<protein>
    <submittedName>
        <fullName evidence="3">Membrane protein</fullName>
    </submittedName>
</protein>
<dbReference type="InterPro" id="IPR032816">
    <property type="entry name" value="VTT_dom"/>
</dbReference>
<dbReference type="AlphaFoldDB" id="A0A1D7TIT7"/>
<dbReference type="STRING" id="1193502.SHALO_1149"/>
<sequence length="187" mass="20891">MEDILSSLSTYGYIILFLYSFGGGMVAIIAAGVLCYAGKMDLSTSIAVAALANVIGSSFLFYMGRYNKKALMPYFKDHKRKLALSHILMKKYGDKIIFIQKFIYGLKTLVPMTIGLTKYPQTKFHILNTLSACVWALVLGVGSYMAGELLMRIAAYFSDNAFLAPLILLSIIGLIWFYFQSATKKRR</sequence>
<reference evidence="4" key="1">
    <citation type="submission" date="2016-08" db="EMBL/GenBank/DDBJ databases">
        <title>Complete genome sequence of the organohalide-respiring Epsilonproteobacterium Sulfurospirillum halorespirans.</title>
        <authorList>
            <person name="Goris T."/>
            <person name="Zimmermann J."/>
            <person name="Schenz B."/>
            <person name="Lemos M."/>
            <person name="Hackermueller J."/>
            <person name="Diekert G."/>
        </authorList>
    </citation>
    <scope>NUCLEOTIDE SEQUENCE [LARGE SCALE GENOMIC DNA]</scope>
    <source>
        <strain>DSM 13726</strain>
        <strain evidence="4">PCE-M2</strain>
    </source>
</reference>
<dbReference type="PANTHER" id="PTHR42709">
    <property type="entry name" value="ALKALINE PHOSPHATASE LIKE PROTEIN"/>
    <property type="match status" value="1"/>
</dbReference>
<feature type="domain" description="VTT" evidence="2">
    <location>
        <begin position="25"/>
        <end position="140"/>
    </location>
</feature>
<feature type="transmembrane region" description="Helical" evidence="1">
    <location>
        <begin position="126"/>
        <end position="146"/>
    </location>
</feature>
<dbReference type="Pfam" id="PF09335">
    <property type="entry name" value="VTT_dom"/>
    <property type="match status" value="1"/>
</dbReference>
<dbReference type="GO" id="GO:0005886">
    <property type="term" value="C:plasma membrane"/>
    <property type="evidence" value="ECO:0007669"/>
    <property type="project" value="TreeGrafter"/>
</dbReference>
<accession>A0A1D7TIT7</accession>
<dbReference type="RefSeq" id="WP_069477759.1">
    <property type="nucleotide sequence ID" value="NZ_CP017111.1"/>
</dbReference>
<keyword evidence="1" id="KW-0812">Transmembrane</keyword>
<dbReference type="PATRIC" id="fig|1193502.14.peg.1165"/>
<dbReference type="InterPro" id="IPR051311">
    <property type="entry name" value="DedA_domain"/>
</dbReference>
<evidence type="ECO:0000313" key="3">
    <source>
        <dbReference type="EMBL" id="AOO64929.1"/>
    </source>
</evidence>
<name>A0A1D7TIT7_9BACT</name>
<keyword evidence="4" id="KW-1185">Reference proteome</keyword>
<gene>
    <name evidence="3" type="ORF">SHALO_1149</name>
</gene>
<dbReference type="KEGG" id="shal:SHALO_1149"/>
<feature type="transmembrane region" description="Helical" evidence="1">
    <location>
        <begin position="46"/>
        <end position="64"/>
    </location>
</feature>
<keyword evidence="1" id="KW-1133">Transmembrane helix</keyword>
<dbReference type="PANTHER" id="PTHR42709:SF2">
    <property type="entry name" value="INNER MEMBRANE PROTEIN YOHD"/>
    <property type="match status" value="1"/>
</dbReference>
<evidence type="ECO:0000256" key="1">
    <source>
        <dbReference type="SAM" id="Phobius"/>
    </source>
</evidence>